<feature type="domain" description="AAA+ ATPase" evidence="4">
    <location>
        <begin position="546"/>
        <end position="685"/>
    </location>
</feature>
<dbReference type="InterPro" id="IPR041569">
    <property type="entry name" value="AAA_lid_3"/>
</dbReference>
<dbReference type="FunFam" id="3.40.50.300:FF:000661">
    <property type="entry name" value="calmodulin-interacting protein 111 isoform X1"/>
    <property type="match status" value="1"/>
</dbReference>
<evidence type="ECO:0000259" key="4">
    <source>
        <dbReference type="SMART" id="SM00382"/>
    </source>
</evidence>
<dbReference type="EMBL" id="UFQT01000116">
    <property type="protein sequence ID" value="SSX20331.1"/>
    <property type="molecule type" value="Genomic_DNA"/>
</dbReference>
<dbReference type="PANTHER" id="PTHR23077:SF27">
    <property type="entry name" value="ATPASE FAMILY GENE 2 PROTEIN HOMOLOG A"/>
    <property type="match status" value="1"/>
</dbReference>
<dbReference type="PANTHER" id="PTHR23077">
    <property type="entry name" value="AAA-FAMILY ATPASE"/>
    <property type="match status" value="1"/>
</dbReference>
<dbReference type="Pfam" id="PF17862">
    <property type="entry name" value="AAA_lid_3"/>
    <property type="match status" value="1"/>
</dbReference>
<dbReference type="VEuPathDB" id="VectorBase:CSON001040"/>
<dbReference type="InterPro" id="IPR050168">
    <property type="entry name" value="AAA_ATPase_domain"/>
</dbReference>
<dbReference type="Gene3D" id="1.10.8.60">
    <property type="match status" value="2"/>
</dbReference>
<dbReference type="AlphaFoldDB" id="A0A336LTP5"/>
<dbReference type="CDD" id="cd19511">
    <property type="entry name" value="RecA-like_CDC48_r2-like"/>
    <property type="match status" value="1"/>
</dbReference>
<keyword evidence="1" id="KW-0677">Repeat</keyword>
<evidence type="ECO:0000256" key="3">
    <source>
        <dbReference type="ARBA" id="ARBA00022840"/>
    </source>
</evidence>
<organism evidence="5">
    <name type="scientific">Culicoides sonorensis</name>
    <name type="common">Biting midge</name>
    <dbReference type="NCBI Taxonomy" id="179676"/>
    <lineage>
        <taxon>Eukaryota</taxon>
        <taxon>Metazoa</taxon>
        <taxon>Ecdysozoa</taxon>
        <taxon>Arthropoda</taxon>
        <taxon>Hexapoda</taxon>
        <taxon>Insecta</taxon>
        <taxon>Pterygota</taxon>
        <taxon>Neoptera</taxon>
        <taxon>Endopterygota</taxon>
        <taxon>Diptera</taxon>
        <taxon>Nematocera</taxon>
        <taxon>Chironomoidea</taxon>
        <taxon>Ceratopogonidae</taxon>
        <taxon>Ceratopogoninae</taxon>
        <taxon>Culicoides</taxon>
        <taxon>Monoculicoides</taxon>
    </lineage>
</organism>
<dbReference type="PROSITE" id="PS00674">
    <property type="entry name" value="AAA"/>
    <property type="match status" value="1"/>
</dbReference>
<dbReference type="GO" id="GO:0005737">
    <property type="term" value="C:cytoplasm"/>
    <property type="evidence" value="ECO:0007669"/>
    <property type="project" value="TreeGrafter"/>
</dbReference>
<dbReference type="SUPFAM" id="SSF52540">
    <property type="entry name" value="P-loop containing nucleoside triphosphate hydrolases"/>
    <property type="match status" value="2"/>
</dbReference>
<sequence length="778" mass="87576">MPPKSASKKEKALWFTCDKCSLIILSSPGSNTHQNCEINASTSFISTVPSISYKLNKIEVKSNFEEEATLPKHQLNQMIFMNINVMRLCKFIIGDPVLVTLTHNDNAERFCSIKFVWPVNDKSLDVARVSKDEIWRYEINSKNNTITIQSYEKKLIETEKVILRNLNSTVIGSDLLKNLKRVVKSEFNGHLIQKNMELRLNFMNKPFNFVIHDLTINKNEQELSEQLESLKISDKDVSEFARIGTKTEIEFQNEDNLMSKAVEQEKEVIFIGGLTKQRQEIDEIIASKTTRANLTKGILLYGSPGCGKTLLVKSIIAETEHKHINVNVSEIFSKYYGETEANLVAAFKKVKDNFPALTLVIVEDIHNLCPNSDNSDIGRRVTSTFITLMDQLPSNALIIATTNQLEELSVNLRRSGRIDYEIEIPVPSPRDRDEILKSLLIKHNSNILSEQEISQLGMATHGYTGADLESLITKTICLNKNTLKFGDLLQNLSVVKPSAMREIQIESPNIKWSDIGGQKDLKLKLQQAVEWPIKHPETFKRLGITPPRGLLMFGPPGCSKTMIAKALATESSLNFLSIKGSELFSMWVGESEKAVRKLFQKAREVAPAIIFFDEIDAIGGERGGGEGGSTSVNERVLAQILTEIDGVNALKDVTIVAATNRPDLIDKALMRPGRLDRVIYVGLPDTETRHEIFNIKLKKMPIHENVKVDELVARTEGYSGAEIQAVCQEAALHALEVSFDAIQVTRDDFEFALKFVQPRTSKALLELYDNYLRDYKFK</sequence>
<dbReference type="InterPro" id="IPR003593">
    <property type="entry name" value="AAA+_ATPase"/>
</dbReference>
<keyword evidence="3" id="KW-0067">ATP-binding</keyword>
<dbReference type="InterPro" id="IPR003959">
    <property type="entry name" value="ATPase_AAA_core"/>
</dbReference>
<dbReference type="InterPro" id="IPR003960">
    <property type="entry name" value="ATPase_AAA_CS"/>
</dbReference>
<keyword evidence="2" id="KW-0547">Nucleotide-binding</keyword>
<dbReference type="GO" id="GO:0005524">
    <property type="term" value="F:ATP binding"/>
    <property type="evidence" value="ECO:0007669"/>
    <property type="project" value="UniProtKB-KW"/>
</dbReference>
<dbReference type="SMART" id="SM00382">
    <property type="entry name" value="AAA"/>
    <property type="match status" value="2"/>
</dbReference>
<evidence type="ECO:0000313" key="5">
    <source>
        <dbReference type="EMBL" id="SSX20331.1"/>
    </source>
</evidence>
<protein>
    <submittedName>
        <fullName evidence="5">CSON001040 protein</fullName>
    </submittedName>
</protein>
<evidence type="ECO:0000256" key="2">
    <source>
        <dbReference type="ARBA" id="ARBA00022741"/>
    </source>
</evidence>
<name>A0A336LTP5_CULSO</name>
<dbReference type="GO" id="GO:0016887">
    <property type="term" value="F:ATP hydrolysis activity"/>
    <property type="evidence" value="ECO:0007669"/>
    <property type="project" value="InterPro"/>
</dbReference>
<dbReference type="Pfam" id="PF00004">
    <property type="entry name" value="AAA"/>
    <property type="match status" value="2"/>
</dbReference>
<dbReference type="FunFam" id="1.10.8.60:FF:000069">
    <property type="entry name" value="spermatogenesis-associated protein 5 isoform X1"/>
    <property type="match status" value="1"/>
</dbReference>
<proteinExistence type="predicted"/>
<accession>A0A336LTP5</accession>
<evidence type="ECO:0000256" key="1">
    <source>
        <dbReference type="ARBA" id="ARBA00022737"/>
    </source>
</evidence>
<dbReference type="InterPro" id="IPR027417">
    <property type="entry name" value="P-loop_NTPase"/>
</dbReference>
<gene>
    <name evidence="5" type="primary">CSON001040</name>
</gene>
<dbReference type="Gene3D" id="3.40.50.300">
    <property type="entry name" value="P-loop containing nucleotide triphosphate hydrolases"/>
    <property type="match status" value="2"/>
</dbReference>
<reference evidence="5" key="1">
    <citation type="submission" date="2018-07" db="EMBL/GenBank/DDBJ databases">
        <authorList>
            <person name="Quirk P.G."/>
            <person name="Krulwich T.A."/>
        </authorList>
    </citation>
    <scope>NUCLEOTIDE SEQUENCE</scope>
</reference>
<dbReference type="OMA" id="LATHYQC"/>
<feature type="domain" description="AAA+ ATPase" evidence="4">
    <location>
        <begin position="294"/>
        <end position="428"/>
    </location>
</feature>